<evidence type="ECO:0000313" key="2">
    <source>
        <dbReference type="Proteomes" id="UP000011532"/>
    </source>
</evidence>
<sequence>MQRRTIAPIFLVGLVLLAGCLSAPLQTTADGGADGINATNATTVSTTGTGEVTADADLAVVSIAVTTTADSADEARGTVADDVAAVRAALTDAGIAEDAVQTTGFNIYPEYDYSGQERELLGYRAAHTLRVEVAPDRAGEVIDLAVGAGASEIRGVAFTLTDEKRAELREEALTRAVDSAKADADSVASAADLTVTGVHTATVGGSASPGPYPVAYAEDAARASSGSTELSPGPVTVSATVQMVYEAESE</sequence>
<dbReference type="PANTHER" id="PTHR34387">
    <property type="entry name" value="SLR1258 PROTEIN"/>
    <property type="match status" value="1"/>
</dbReference>
<dbReference type="EMBL" id="AOHU01000036">
    <property type="protein sequence ID" value="ELY34817.1"/>
    <property type="molecule type" value="Genomic_DNA"/>
</dbReference>
<dbReference type="GeneID" id="8923931"/>
<dbReference type="PROSITE" id="PS51257">
    <property type="entry name" value="PROKAR_LIPOPROTEIN"/>
    <property type="match status" value="1"/>
</dbReference>
<proteinExistence type="predicted"/>
<accession>A0A384LIE8</accession>
<dbReference type="AlphaFoldDB" id="A0A384LIE8"/>
<dbReference type="Proteomes" id="UP000011532">
    <property type="component" value="Unassembled WGS sequence"/>
</dbReference>
<name>A0A384LIE8_HALVD</name>
<dbReference type="InterPro" id="IPR007497">
    <property type="entry name" value="SIMPL/DUF541"/>
</dbReference>
<reference evidence="2" key="1">
    <citation type="submission" date="2012-11" db="EMBL/GenBank/DDBJ databases">
        <authorList>
            <person name="Becker E.A."/>
            <person name="Seitzer P."/>
            <person name="Tritt A."/>
            <person name="Larsen D."/>
            <person name="Yao A."/>
            <person name="Wu D."/>
            <person name="Darling A."/>
            <person name="Eisen J.A."/>
            <person name="Facciotti M.T."/>
        </authorList>
    </citation>
    <scope>NUCLEOTIDE SEQUENCE [LARGE SCALE GENOMIC DNA]</scope>
    <source>
        <strain evidence="2">ATCC 29605 / DSM 3757 / JCM 8879 / NBRC 14742 / NCIMB 2012 / VKM B-1768 / DS2</strain>
    </source>
</reference>
<dbReference type="Pfam" id="PF04402">
    <property type="entry name" value="SIMPL"/>
    <property type="match status" value="1"/>
</dbReference>
<dbReference type="SMR" id="A0A384LIE8"/>
<evidence type="ECO:0000313" key="1">
    <source>
        <dbReference type="EMBL" id="ELY34817.1"/>
    </source>
</evidence>
<evidence type="ECO:0008006" key="3">
    <source>
        <dbReference type="Google" id="ProtNLM"/>
    </source>
</evidence>
<comment type="caution">
    <text evidence="1">The sequence shown here is derived from an EMBL/GenBank/DDBJ whole genome shotgun (WGS) entry which is preliminary data.</text>
</comment>
<dbReference type="GO" id="GO:0006974">
    <property type="term" value="P:DNA damage response"/>
    <property type="evidence" value="ECO:0007669"/>
    <property type="project" value="TreeGrafter"/>
</dbReference>
<gene>
    <name evidence="1" type="ORF">C498_04895</name>
</gene>
<protein>
    <recommendedName>
        <fullName evidence="3">SIMPL domain-containing protein</fullName>
    </recommendedName>
</protein>
<dbReference type="OrthoDB" id="12132at2157"/>
<organism evidence="1 2">
    <name type="scientific">Haloferax volcanii (strain ATCC 29605 / DSM 3757 / JCM 8879 / NBRC 14742 / NCIMB 2012 / VKM B-1768 / DS2)</name>
    <name type="common">Halobacterium volcanii</name>
    <dbReference type="NCBI Taxonomy" id="309800"/>
    <lineage>
        <taxon>Archaea</taxon>
        <taxon>Methanobacteriati</taxon>
        <taxon>Methanobacteriota</taxon>
        <taxon>Stenosarchaea group</taxon>
        <taxon>Halobacteria</taxon>
        <taxon>Halobacteriales</taxon>
        <taxon>Haloferacaceae</taxon>
        <taxon>Haloferax</taxon>
    </lineage>
</organism>
<reference evidence="1 2" key="2">
    <citation type="journal article" date="2014" name="PLoS Genet.">
        <title>Phylogenetically driven sequencing of extremely halophilic archaea reveals strategies for static and dynamic osmo-response.</title>
        <authorList>
            <person name="Becker E.A."/>
            <person name="Seitzer P.M."/>
            <person name="Tritt A."/>
            <person name="Larsen D."/>
            <person name="Krusor M."/>
            <person name="Yao A.I."/>
            <person name="Wu D."/>
            <person name="Madern D."/>
            <person name="Eisen J.A."/>
            <person name="Darling A.E."/>
            <person name="Facciotti M.T."/>
        </authorList>
    </citation>
    <scope>NUCLEOTIDE SEQUENCE [LARGE SCALE GENOMIC DNA]</scope>
    <source>
        <strain evidence="2">ATCC 29605 / DSM 3757 / JCM 8879 / NBRC 14742 / NCIMB 2012 / VKM B-1768 / DS2</strain>
    </source>
</reference>
<dbReference type="RefSeq" id="WP_004041805.1">
    <property type="nucleotide sequence ID" value="NC_013967.1"/>
</dbReference>
<dbReference type="InterPro" id="IPR052022">
    <property type="entry name" value="26kDa_periplasmic_antigen"/>
</dbReference>
<dbReference type="Gene3D" id="3.30.70.2970">
    <property type="entry name" value="Protein of unknown function (DUF541), domain 2"/>
    <property type="match status" value="1"/>
</dbReference>
<dbReference type="PANTHER" id="PTHR34387:SF2">
    <property type="entry name" value="SLR1258 PROTEIN"/>
    <property type="match status" value="1"/>
</dbReference>
<dbReference type="Gene3D" id="3.30.110.170">
    <property type="entry name" value="Protein of unknown function (DUF541), domain 1"/>
    <property type="match status" value="1"/>
</dbReference>